<dbReference type="InterPro" id="IPR029787">
    <property type="entry name" value="Nucleotide_cyclase"/>
</dbReference>
<dbReference type="GO" id="GO:0006171">
    <property type="term" value="P:cAMP biosynthetic process"/>
    <property type="evidence" value="ECO:0007669"/>
    <property type="project" value="TreeGrafter"/>
</dbReference>
<dbReference type="GO" id="GO:0004016">
    <property type="term" value="F:adenylate cyclase activity"/>
    <property type="evidence" value="ECO:0007669"/>
    <property type="project" value="UniProtKB-ARBA"/>
</dbReference>
<dbReference type="InterPro" id="IPR050697">
    <property type="entry name" value="Adenylyl/Guanylyl_Cyclase_3/4"/>
</dbReference>
<dbReference type="CDD" id="cd07302">
    <property type="entry name" value="CHD"/>
    <property type="match status" value="1"/>
</dbReference>
<dbReference type="PANTHER" id="PTHR43081:SF17">
    <property type="entry name" value="BLL5647 PROTEIN"/>
    <property type="match status" value="1"/>
</dbReference>
<feature type="domain" description="Guanylate cyclase" evidence="5">
    <location>
        <begin position="64"/>
        <end position="179"/>
    </location>
</feature>
<evidence type="ECO:0000259" key="5">
    <source>
        <dbReference type="PROSITE" id="PS50125"/>
    </source>
</evidence>
<keyword evidence="2" id="KW-1003">Cell membrane</keyword>
<evidence type="ECO:0000256" key="1">
    <source>
        <dbReference type="ARBA" id="ARBA00004651"/>
    </source>
</evidence>
<evidence type="ECO:0000313" key="7">
    <source>
        <dbReference type="Proteomes" id="UP000710385"/>
    </source>
</evidence>
<accession>A0A928TW66</accession>
<protein>
    <submittedName>
        <fullName evidence="6">Adenylate/guanylate cyclase domain-containing protein</fullName>
    </submittedName>
</protein>
<dbReference type="PANTHER" id="PTHR43081">
    <property type="entry name" value="ADENYLATE CYCLASE, TERMINAL-DIFFERENTIATION SPECIFIC-RELATED"/>
    <property type="match status" value="1"/>
</dbReference>
<keyword evidence="3" id="KW-0472">Membrane</keyword>
<evidence type="ECO:0000313" key="6">
    <source>
        <dbReference type="EMBL" id="MBE7525515.1"/>
    </source>
</evidence>
<dbReference type="SUPFAM" id="SSF55073">
    <property type="entry name" value="Nucleotide cyclase"/>
    <property type="match status" value="1"/>
</dbReference>
<dbReference type="Gene3D" id="3.30.70.1230">
    <property type="entry name" value="Nucleotide cyclase"/>
    <property type="match status" value="1"/>
</dbReference>
<proteinExistence type="predicted"/>
<dbReference type="GO" id="GO:0035556">
    <property type="term" value="P:intracellular signal transduction"/>
    <property type="evidence" value="ECO:0007669"/>
    <property type="project" value="InterPro"/>
</dbReference>
<dbReference type="InterPro" id="IPR001054">
    <property type="entry name" value="A/G_cyclase"/>
</dbReference>
<evidence type="ECO:0000256" key="3">
    <source>
        <dbReference type="ARBA" id="ARBA00023136"/>
    </source>
</evidence>
<dbReference type="Pfam" id="PF00211">
    <property type="entry name" value="Guanylate_cyc"/>
    <property type="match status" value="1"/>
</dbReference>
<reference evidence="6" key="1">
    <citation type="submission" date="2020-05" db="EMBL/GenBank/DDBJ databases">
        <title>High-Quality Genomes of Partial-Nitritation/Anammox System by Hierarchical Clustering Based Hybrid Assembly.</title>
        <authorList>
            <person name="Liu L."/>
            <person name="Wang Y."/>
            <person name="Che Y."/>
            <person name="Chen Y."/>
            <person name="Xia Y."/>
            <person name="Luo R."/>
            <person name="Cheng S.H."/>
            <person name="Zheng C."/>
            <person name="Zhang T."/>
        </authorList>
    </citation>
    <scope>NUCLEOTIDE SEQUENCE</scope>
    <source>
        <strain evidence="6">H1_PAT1</strain>
    </source>
</reference>
<name>A0A928TW66_UNCKA</name>
<dbReference type="EMBL" id="JABTTY010000001">
    <property type="protein sequence ID" value="MBE7525515.1"/>
    <property type="molecule type" value="Genomic_DNA"/>
</dbReference>
<organism evidence="6 7">
    <name type="scientific">candidate division WWE3 bacterium</name>
    <dbReference type="NCBI Taxonomy" id="2053526"/>
    <lineage>
        <taxon>Bacteria</taxon>
        <taxon>Katanobacteria</taxon>
    </lineage>
</organism>
<evidence type="ECO:0000256" key="2">
    <source>
        <dbReference type="ARBA" id="ARBA00022475"/>
    </source>
</evidence>
<evidence type="ECO:0000256" key="4">
    <source>
        <dbReference type="SAM" id="MobiDB-lite"/>
    </source>
</evidence>
<comment type="caution">
    <text evidence="6">The sequence shown here is derived from an EMBL/GenBank/DDBJ whole genome shotgun (WGS) entry which is preliminary data.</text>
</comment>
<gene>
    <name evidence="6" type="ORF">HS096_03980</name>
</gene>
<dbReference type="GO" id="GO:0005886">
    <property type="term" value="C:plasma membrane"/>
    <property type="evidence" value="ECO:0007669"/>
    <property type="project" value="UniProtKB-SubCell"/>
</dbReference>
<sequence>MPTKKSRKLGGAKASKRTNPKTRPLNNLPPCARLDEFLIRRVEHPEEAKKIDAAIRKAFEKKVAIFILDMSGFSRLVQRYGIIHYLAMIRRMRSVVRPAVERHGGMVIKFEADNCFAAFPHPDAAVAASRDIHHDLFVANLATPDESDIFISIGIGYGPTLLACDDVYGNELNLASKLGEDVAERGEVLLTEAAMKACRRKPKTVKLPVTMSGVNIAAYKLTDIKE</sequence>
<dbReference type="Proteomes" id="UP000710385">
    <property type="component" value="Unassembled WGS sequence"/>
</dbReference>
<feature type="region of interest" description="Disordered" evidence="4">
    <location>
        <begin position="1"/>
        <end position="26"/>
    </location>
</feature>
<dbReference type="AlphaFoldDB" id="A0A928TW66"/>
<dbReference type="PROSITE" id="PS50125">
    <property type="entry name" value="GUANYLATE_CYCLASE_2"/>
    <property type="match status" value="1"/>
</dbReference>
<feature type="compositionally biased region" description="Basic residues" evidence="4">
    <location>
        <begin position="1"/>
        <end position="20"/>
    </location>
</feature>
<comment type="subcellular location">
    <subcellularLocation>
        <location evidence="1">Cell membrane</location>
        <topology evidence="1">Multi-pass membrane protein</topology>
    </subcellularLocation>
</comment>